<dbReference type="AlphaFoldDB" id="A0A975HGT4"/>
<gene>
    <name evidence="1" type="ORF">HRJ34_27875</name>
</gene>
<evidence type="ECO:0000313" key="2">
    <source>
        <dbReference type="Proteomes" id="UP000664914"/>
    </source>
</evidence>
<geneLocation type="plasmid" evidence="1 2">
    <name>pIBU218</name>
</geneLocation>
<dbReference type="EMBL" id="CP059320">
    <property type="protein sequence ID" value="QTH24886.1"/>
    <property type="molecule type" value="Genomic_DNA"/>
</dbReference>
<organism evidence="1 2">
    <name type="scientific">Rhizorhabdus wittichii</name>
    <dbReference type="NCBI Taxonomy" id="160791"/>
    <lineage>
        <taxon>Bacteria</taxon>
        <taxon>Pseudomonadati</taxon>
        <taxon>Pseudomonadota</taxon>
        <taxon>Alphaproteobacteria</taxon>
        <taxon>Sphingomonadales</taxon>
        <taxon>Sphingomonadaceae</taxon>
        <taxon>Rhizorhabdus</taxon>
    </lineage>
</organism>
<dbReference type="NCBIfam" id="TIGR03737">
    <property type="entry name" value="PRTRC_B"/>
    <property type="match status" value="1"/>
</dbReference>
<protein>
    <submittedName>
        <fullName evidence="1">PRTRC system protein B</fullName>
    </submittedName>
</protein>
<dbReference type="InterPro" id="IPR032787">
    <property type="entry name" value="Prok-E2_D"/>
</dbReference>
<name>A0A975HGT4_9SPHN</name>
<dbReference type="RefSeq" id="WP_208634587.1">
    <property type="nucleotide sequence ID" value="NZ_CP059320.1"/>
</dbReference>
<proteinExistence type="predicted"/>
<dbReference type="Pfam" id="PF14460">
    <property type="entry name" value="Prok-E2_D"/>
    <property type="match status" value="1"/>
</dbReference>
<dbReference type="Proteomes" id="UP000664914">
    <property type="component" value="Plasmid pIBU218"/>
</dbReference>
<dbReference type="InterPro" id="IPR022280">
    <property type="entry name" value="PRTRC_protein-B"/>
</dbReference>
<evidence type="ECO:0000313" key="1">
    <source>
        <dbReference type="EMBL" id="QTH24886.1"/>
    </source>
</evidence>
<reference evidence="1" key="1">
    <citation type="submission" date="2020-07" db="EMBL/GenBank/DDBJ databases">
        <authorList>
            <person name="Camacho E."/>
        </authorList>
    </citation>
    <scope>NUCLEOTIDE SEQUENCE</scope>
    <source>
        <strain evidence="1">MPO218</strain>
        <plasmid evidence="1">pIBU218</plasmid>
    </source>
</reference>
<reference evidence="1" key="2">
    <citation type="submission" date="2021-04" db="EMBL/GenBank/DDBJ databases">
        <title>Isolation and genomic analysis of the ibuprofen-degrading bacterium Sphingomonas strain MPO218.</title>
        <authorList>
            <person name="Aulestia M."/>
            <person name="Flores A."/>
            <person name="Mangas E.L."/>
            <person name="Perez-Pulido A.J."/>
            <person name="Santero E."/>
            <person name="Camacho E.M."/>
        </authorList>
    </citation>
    <scope>NUCLEOTIDE SEQUENCE</scope>
    <source>
        <strain evidence="1">MPO218</strain>
        <plasmid evidence="1">pIBU218</plasmid>
    </source>
</reference>
<accession>A0A975HGT4</accession>
<sequence length="275" mass="30272">MPDYSTHFEAVDGSLVLANAILLYRSDARGMSRSSGHDSFAFASMHAVKLDDEERPTIEAGTPLTRAHLRQWSEALGRTTTPQLLPDNMLVAHPDLLVWWIPEQVRPAYFALSSPPDDLRLLGKRIIVPVPYPAHLFVATHSGLGIFALPANQRPGVDTRLLHSPILNVFVEGHLCWGSIARPKELTIASIPQFESAVFDSWSTHPNPGQEFTIKGKGGLIALWDDLAARRARRFPVSRLKPFIAGARNTAAQKQRPAAGDAMTLGRLIAALTRR</sequence>
<keyword evidence="1" id="KW-0614">Plasmid</keyword>